<evidence type="ECO:0000313" key="3">
    <source>
        <dbReference type="EMBL" id="SFE78406.1"/>
    </source>
</evidence>
<dbReference type="OrthoDB" id="5524298at2"/>
<dbReference type="InterPro" id="IPR014755">
    <property type="entry name" value="Cu-Rt/internalin_Ig-like"/>
</dbReference>
<dbReference type="eggNOG" id="COG5492">
    <property type="taxonomic scope" value="Bacteria"/>
</dbReference>
<dbReference type="STRING" id="385682.SAMN05444380_11869"/>
<keyword evidence="1" id="KW-0732">Signal</keyword>
<dbReference type="AlphaFoldDB" id="A0A1I2DCZ8"/>
<gene>
    <name evidence="3" type="ORF">SAMN05444380_11869</name>
</gene>
<dbReference type="InterPro" id="IPR032812">
    <property type="entry name" value="SbsA_Ig"/>
</dbReference>
<reference evidence="3 4" key="1">
    <citation type="submission" date="2016-10" db="EMBL/GenBank/DDBJ databases">
        <authorList>
            <person name="de Groot N.N."/>
        </authorList>
    </citation>
    <scope>NUCLEOTIDE SEQUENCE [LARGE SCALE GENOMIC DNA]</scope>
    <source>
        <strain evidence="3 4">DSM 19012</strain>
    </source>
</reference>
<sequence>MNKLLQIIGGIIFACLVSSSQLNGQTYSPEIGAVNVSTSPVLTITFDPGTEIEFSSGKFIYLETQEDVIFYLSTGSDRFGPDEALSISDNVLTIDLSGYNLNEETEYYVTTTENAIQVNGSYWNDLYFGNPNQPYWTFTTTGGFPSWYEGYPNISNQSPTSVTLNGQTNKDGTYYYVITTDFTAPSETQIAGGYNLYGSPAELSGSGSMTADTPFSETINVSALSYGNIYFLHVVAQNSSGFSEVKTYAIDLIPPILNEVEPDDGAENISIYSTIILSYSEKILGSNGDSLAQSNITDYIRLLNGEGEVPYTLSVSDDGKTLTLTPESPLEDNTTYSITFLQKFEDVSGNKQTELSSTKTFTTEDLIIWTGEQGSDWTNPDNWDDTVYPDGESVLIPTGLSIYPDLNSDLSVKNLYIEPGASLTQSDGTLTITGVFMLQSSSEVNASFIPQGDSLIVNPENVMFYQKVASPTRNYNFGVPVIGTNKSNIGITNLLYEYQNSADSYILKGADETLIPGTGYICRSDQDMIFSGTPVTWDFTKTLLRSNAGLGWNLVANPYSATLDFTQLEFDTSAVAPSFWIWDNVNEKYNTYNATSGVGIGIPNNTPDIPSHQAFWMKVQIGYSSASVGFSTGALKANTTSYLKSTSTKYPILKLESIIDGKTDETAVVFAENASNDYGDTYDTDKMFTYSPQYCQIYTLLSAKSLAINGLIPSTTDIIIPLGYKIDKTGNVEIKIKENTLPSNSKVLLEDKTTGEIINLSENGSYHFMAENTGTYNDRFVLYVSGSKYIPTDIEENTNNSNENKTSIYSTDSEIIAYIGTLKNPGYKLIDIKGKIIATGELKPQSENRIKVSNKGMVILIVESEKEKLEYKTVF</sequence>
<dbReference type="Gene3D" id="2.60.40.1220">
    <property type="match status" value="1"/>
</dbReference>
<dbReference type="RefSeq" id="WP_010526069.1">
    <property type="nucleotide sequence ID" value="NZ_AFSL01000003.1"/>
</dbReference>
<dbReference type="InParanoid" id="A0A1I2DCZ8"/>
<protein>
    <submittedName>
        <fullName evidence="3">Ig-like domain-containing protein</fullName>
    </submittedName>
</protein>
<organism evidence="3 4">
    <name type="scientific">Thermophagus xiamenensis</name>
    <dbReference type="NCBI Taxonomy" id="385682"/>
    <lineage>
        <taxon>Bacteria</taxon>
        <taxon>Pseudomonadati</taxon>
        <taxon>Bacteroidota</taxon>
        <taxon>Bacteroidia</taxon>
        <taxon>Marinilabiliales</taxon>
        <taxon>Marinilabiliaceae</taxon>
        <taxon>Thermophagus</taxon>
    </lineage>
</organism>
<dbReference type="PROSITE" id="PS51257">
    <property type="entry name" value="PROKAR_LIPOPROTEIN"/>
    <property type="match status" value="1"/>
</dbReference>
<evidence type="ECO:0000313" key="4">
    <source>
        <dbReference type="Proteomes" id="UP000181976"/>
    </source>
</evidence>
<proteinExistence type="predicted"/>
<name>A0A1I2DCZ8_9BACT</name>
<evidence type="ECO:0000256" key="1">
    <source>
        <dbReference type="ARBA" id="ARBA00022729"/>
    </source>
</evidence>
<evidence type="ECO:0000259" key="2">
    <source>
        <dbReference type="Pfam" id="PF13205"/>
    </source>
</evidence>
<accession>A0A1I2DCZ8</accession>
<feature type="domain" description="SbsA Ig-like" evidence="2">
    <location>
        <begin position="253"/>
        <end position="363"/>
    </location>
</feature>
<dbReference type="Pfam" id="PF13205">
    <property type="entry name" value="Big_5"/>
    <property type="match status" value="1"/>
</dbReference>
<dbReference type="Proteomes" id="UP000181976">
    <property type="component" value="Unassembled WGS sequence"/>
</dbReference>
<keyword evidence="4" id="KW-1185">Reference proteome</keyword>
<dbReference type="EMBL" id="FONA01000018">
    <property type="protein sequence ID" value="SFE78406.1"/>
    <property type="molecule type" value="Genomic_DNA"/>
</dbReference>